<dbReference type="PANTHER" id="PTHR33434">
    <property type="entry name" value="DEGV DOMAIN-CONTAINING PROTEIN DR_1986-RELATED"/>
    <property type="match status" value="1"/>
</dbReference>
<evidence type="ECO:0000256" key="1">
    <source>
        <dbReference type="ARBA" id="ARBA00003238"/>
    </source>
</evidence>
<dbReference type="Gene3D" id="3.30.1180.10">
    <property type="match status" value="1"/>
</dbReference>
<keyword evidence="4" id="KW-1185">Reference proteome</keyword>
<dbReference type="GO" id="GO:0008289">
    <property type="term" value="F:lipid binding"/>
    <property type="evidence" value="ECO:0007669"/>
    <property type="project" value="UniProtKB-KW"/>
</dbReference>
<comment type="caution">
    <text evidence="3">The sequence shown here is derived from an EMBL/GenBank/DDBJ whole genome shotgun (WGS) entry which is preliminary data.</text>
</comment>
<dbReference type="EMBL" id="AZFE01000032">
    <property type="protein sequence ID" value="KRL54858.1"/>
    <property type="molecule type" value="Genomic_DNA"/>
</dbReference>
<proteinExistence type="predicted"/>
<dbReference type="InterPro" id="IPR050270">
    <property type="entry name" value="DegV_domain_contain"/>
</dbReference>
<evidence type="ECO:0000256" key="2">
    <source>
        <dbReference type="ARBA" id="ARBA00023121"/>
    </source>
</evidence>
<reference evidence="3 4" key="1">
    <citation type="journal article" date="2015" name="Genome Announc.">
        <title>Expanding the biotechnology potential of lactobacilli through comparative genomics of 213 strains and associated genera.</title>
        <authorList>
            <person name="Sun Z."/>
            <person name="Harris H.M."/>
            <person name="McCann A."/>
            <person name="Guo C."/>
            <person name="Argimon S."/>
            <person name="Zhang W."/>
            <person name="Yang X."/>
            <person name="Jeffery I.B."/>
            <person name="Cooney J.C."/>
            <person name="Kagawa T.F."/>
            <person name="Liu W."/>
            <person name="Song Y."/>
            <person name="Salvetti E."/>
            <person name="Wrobel A."/>
            <person name="Rasinkangas P."/>
            <person name="Parkhill J."/>
            <person name="Rea M.C."/>
            <person name="O'Sullivan O."/>
            <person name="Ritari J."/>
            <person name="Douillard F.P."/>
            <person name="Paul Ross R."/>
            <person name="Yang R."/>
            <person name="Briner A.E."/>
            <person name="Felis G.E."/>
            <person name="de Vos W.M."/>
            <person name="Barrangou R."/>
            <person name="Klaenhammer T.R."/>
            <person name="Caufield P.W."/>
            <person name="Cui Y."/>
            <person name="Zhang H."/>
            <person name="O'Toole P.W."/>
        </authorList>
    </citation>
    <scope>NUCLEOTIDE SEQUENCE [LARGE SCALE GENOMIC DNA]</scope>
    <source>
        <strain evidence="3 4">DSM 15707</strain>
    </source>
</reference>
<dbReference type="InterPro" id="IPR003797">
    <property type="entry name" value="DegV"/>
</dbReference>
<keyword evidence="2" id="KW-0446">Lipid-binding</keyword>
<dbReference type="PANTHER" id="PTHR33434:SF2">
    <property type="entry name" value="FATTY ACID-BINDING PROTEIN TM_1468"/>
    <property type="match status" value="1"/>
</dbReference>
<dbReference type="Gene3D" id="3.40.50.10170">
    <property type="match status" value="1"/>
</dbReference>
<sequence>MEDDLMKIAVVTDSTAYLDPKEVEANNIKIVPIPVIIDGKSYNEGIDIGTEEFYEKLRSSSSFPSTSQPPLGEMIELYRNLAKEGYDTVISIHLSSSLSGLLGSLNQVAEEVKDEIRVIPYDSHVTVKLMGYLVLEAARLVKTGLSADDILVRIDSLRETVNNIFVVDDLQNLVRGGRLSNASAFIGSILKIKPLLTMNTPSHEIQAFEKVRSTKKALARVEELFGEQVSKLRYPVKAIIIHANDEAAAIKWRDKLALGYPDIDFEISYFGPVIGTHLGEKALALAWIRDTIKE</sequence>
<dbReference type="PATRIC" id="fig|1423778.4.peg.1698"/>
<dbReference type="STRING" id="1423778.FC70_GL001660"/>
<evidence type="ECO:0000313" key="3">
    <source>
        <dbReference type="EMBL" id="KRL54858.1"/>
    </source>
</evidence>
<dbReference type="Pfam" id="PF02645">
    <property type="entry name" value="DegV"/>
    <property type="match status" value="1"/>
</dbReference>
<dbReference type="NCBIfam" id="TIGR00762">
    <property type="entry name" value="DegV"/>
    <property type="match status" value="1"/>
</dbReference>
<evidence type="ECO:0008006" key="5">
    <source>
        <dbReference type="Google" id="ProtNLM"/>
    </source>
</evidence>
<dbReference type="PROSITE" id="PS51482">
    <property type="entry name" value="DEGV"/>
    <property type="match status" value="1"/>
</dbReference>
<accession>A0A0R1RJ63</accession>
<evidence type="ECO:0000313" key="4">
    <source>
        <dbReference type="Proteomes" id="UP000051697"/>
    </source>
</evidence>
<organism evidence="3 4">
    <name type="scientific">Paucilactobacillus oligofermentans DSM 15707 = LMG 22743</name>
    <dbReference type="NCBI Taxonomy" id="1423778"/>
    <lineage>
        <taxon>Bacteria</taxon>
        <taxon>Bacillati</taxon>
        <taxon>Bacillota</taxon>
        <taxon>Bacilli</taxon>
        <taxon>Lactobacillales</taxon>
        <taxon>Lactobacillaceae</taxon>
        <taxon>Paucilactobacillus</taxon>
    </lineage>
</organism>
<name>A0A0R1RJ63_9LACO</name>
<gene>
    <name evidence="3" type="ORF">FC70_GL001660</name>
</gene>
<protein>
    <recommendedName>
        <fullName evidence="5">DegV family protein</fullName>
    </recommendedName>
</protein>
<dbReference type="AlphaFoldDB" id="A0A0R1RJ63"/>
<dbReference type="Proteomes" id="UP000051697">
    <property type="component" value="Unassembled WGS sequence"/>
</dbReference>
<dbReference type="SUPFAM" id="SSF82549">
    <property type="entry name" value="DAK1/DegV-like"/>
    <property type="match status" value="1"/>
</dbReference>
<comment type="function">
    <text evidence="1">May bind long-chain fatty acids, such as palmitate, and may play a role in lipid transport or fatty acid metabolism.</text>
</comment>
<dbReference type="InterPro" id="IPR043168">
    <property type="entry name" value="DegV_C"/>
</dbReference>